<protein>
    <submittedName>
        <fullName evidence="2">Septum formation initiator</fullName>
    </submittedName>
</protein>
<sequence>MHNQDQKNFYEEAEKTNKKWYSFLLNKYLIVSAVFIVWMIFLDQNSVLVHLQRSKEIKTLEEDEQYYLGKLKEESERLNDLKNNPAELERIAREKHFLKRNNEDIFIIQEERIIKQDSVNNEK</sequence>
<evidence type="ECO:0000256" key="1">
    <source>
        <dbReference type="SAM" id="Phobius"/>
    </source>
</evidence>
<organism evidence="2 3">
    <name type="scientific">Weeksella virosa (strain ATCC 43766 / DSM 16922 / JCM 21250 / CCUG 30538 / CDC 9751 / IAM 14551 / NBRC 16016 / NCTC 11634 / CL345/78)</name>
    <dbReference type="NCBI Taxonomy" id="865938"/>
    <lineage>
        <taxon>Bacteria</taxon>
        <taxon>Pseudomonadati</taxon>
        <taxon>Bacteroidota</taxon>
        <taxon>Flavobacteriia</taxon>
        <taxon>Flavobacteriales</taxon>
        <taxon>Weeksellaceae</taxon>
        <taxon>Weeksella</taxon>
    </lineage>
</organism>
<keyword evidence="1" id="KW-0472">Membrane</keyword>
<dbReference type="AlphaFoldDB" id="F0P0K3"/>
<dbReference type="STRING" id="865938.Weevi_1812"/>
<dbReference type="KEGG" id="wvi:Weevi_1812"/>
<dbReference type="HOGENOM" id="CLU_148655_4_1_10"/>
<keyword evidence="1" id="KW-1133">Transmembrane helix</keyword>
<evidence type="ECO:0000313" key="3">
    <source>
        <dbReference type="Proteomes" id="UP000008641"/>
    </source>
</evidence>
<reference evidence="3" key="2">
    <citation type="journal article" date="2011" name="Stand. Genomic Sci.">
        <title>Complete genome sequence of Weeksella virosa type strain (9751T).</title>
        <authorList>
            <person name="Lang E."/>
            <person name="Teshima H."/>
            <person name="Lucas S."/>
            <person name="Lapidus A."/>
            <person name="Hammon N."/>
            <person name="Deshpande S."/>
            <person name="Nolan M."/>
            <person name="Cheng J."/>
            <person name="Pitluck S."/>
            <person name="Liolios K."/>
            <person name="Pagani I."/>
            <person name="Mikhailova N."/>
            <person name="Ivanova N."/>
            <person name="Mavromatis K."/>
            <person name="Pati A."/>
            <person name="Tapia R."/>
            <person name="Han C."/>
            <person name="Goodwin L."/>
            <person name="Chen A."/>
            <person name="Palaniappan K."/>
            <person name="Land M."/>
            <person name="Hauser L."/>
            <person name="Chang Y."/>
            <person name="Jeffries C."/>
            <person name="Brambilla E."/>
            <person name="Kopitz M."/>
            <person name="Rohde M."/>
            <person name="Goker M."/>
            <person name="Tindall B."/>
            <person name="Detter J."/>
            <person name="Woyke T."/>
            <person name="Bristow J."/>
            <person name="Eisen J."/>
            <person name="Markowitz V."/>
            <person name="Hugenholtz P."/>
            <person name="Klenk H."/>
            <person name="Kyrpides N."/>
        </authorList>
    </citation>
    <scope>NUCLEOTIDE SEQUENCE [LARGE SCALE GENOMIC DNA]</scope>
    <source>
        <strain evidence="3">ATCC 43766 / DSM 16922 / JCM 21250 / NBRC 16016 / NCTC 11634 / CL345/78</strain>
    </source>
</reference>
<dbReference type="Pfam" id="PF04977">
    <property type="entry name" value="DivIC"/>
    <property type="match status" value="1"/>
</dbReference>
<feature type="transmembrane region" description="Helical" evidence="1">
    <location>
        <begin position="20"/>
        <end position="42"/>
    </location>
</feature>
<keyword evidence="3" id="KW-1185">Reference proteome</keyword>
<gene>
    <name evidence="2" type="ordered locus">Weevi_1812</name>
</gene>
<proteinExistence type="predicted"/>
<accession>F0P0K3</accession>
<dbReference type="InterPro" id="IPR007060">
    <property type="entry name" value="FtsL/DivIC"/>
</dbReference>
<name>F0P0K3_WEEVC</name>
<dbReference type="RefSeq" id="WP_013598891.1">
    <property type="nucleotide sequence ID" value="NC_015144.1"/>
</dbReference>
<dbReference type="eggNOG" id="COG2919">
    <property type="taxonomic scope" value="Bacteria"/>
</dbReference>
<reference evidence="2 3" key="1">
    <citation type="journal article" date="2011" name="Stand. Genomic Sci.">
        <title>Complete genome sequence of Weeksella virosa type strain (9751).</title>
        <authorList>
            <person name="Lang E."/>
            <person name="Teshima H."/>
            <person name="Lucas S."/>
            <person name="Lapidus A."/>
            <person name="Hammon N."/>
            <person name="Deshpande S."/>
            <person name="Nolan M."/>
            <person name="Cheng J.F."/>
            <person name="Pitluck S."/>
            <person name="Liolios K."/>
            <person name="Pagani I."/>
            <person name="Mikhailova N."/>
            <person name="Ivanova N."/>
            <person name="Mavromatis K."/>
            <person name="Pati A."/>
            <person name="Tapia R."/>
            <person name="Han C."/>
            <person name="Goodwin L."/>
            <person name="Chen A."/>
            <person name="Palaniappan K."/>
            <person name="Land M."/>
            <person name="Hauser L."/>
            <person name="Chang Y.J."/>
            <person name="Jeffries C.D."/>
            <person name="Brambilla E.M."/>
            <person name="Kopitz M."/>
            <person name="Rohde M."/>
            <person name="Goker M."/>
            <person name="Tindall B.J."/>
            <person name="Detter J.C."/>
            <person name="Woyke T."/>
            <person name="Bristow J."/>
            <person name="Eisen J.A."/>
            <person name="Markowitz V."/>
            <person name="Hugenholtz P."/>
            <person name="Klenk H.P."/>
            <person name="Kyrpides N.C."/>
        </authorList>
    </citation>
    <scope>NUCLEOTIDE SEQUENCE [LARGE SCALE GENOMIC DNA]</scope>
    <source>
        <strain evidence="3">ATCC 43766 / DSM 16922 / JCM 21250 / NBRC 16016 / NCTC 11634 / CL345/78</strain>
    </source>
</reference>
<dbReference type="EMBL" id="CP002455">
    <property type="protein sequence ID" value="ADX68502.1"/>
    <property type="molecule type" value="Genomic_DNA"/>
</dbReference>
<dbReference type="OrthoDB" id="1467719at2"/>
<keyword evidence="1" id="KW-0812">Transmembrane</keyword>
<evidence type="ECO:0000313" key="2">
    <source>
        <dbReference type="EMBL" id="ADX68502.1"/>
    </source>
</evidence>
<dbReference type="Proteomes" id="UP000008641">
    <property type="component" value="Chromosome"/>
</dbReference>